<evidence type="ECO:0000256" key="2">
    <source>
        <dbReference type="SAM" id="SignalP"/>
    </source>
</evidence>
<feature type="compositionally biased region" description="Polar residues" evidence="1">
    <location>
        <begin position="68"/>
        <end position="85"/>
    </location>
</feature>
<feature type="region of interest" description="Disordered" evidence="1">
    <location>
        <begin position="42"/>
        <end position="135"/>
    </location>
</feature>
<protein>
    <submittedName>
        <fullName evidence="3">Uncharacterized protein</fullName>
    </submittedName>
</protein>
<evidence type="ECO:0000313" key="3">
    <source>
        <dbReference type="EMBL" id="QHI72494.1"/>
    </source>
</evidence>
<evidence type="ECO:0000313" key="4">
    <source>
        <dbReference type="Proteomes" id="UP000463883"/>
    </source>
</evidence>
<dbReference type="RefSeq" id="WP_162362262.1">
    <property type="nucleotide sequence ID" value="NZ_CP047591.1"/>
</dbReference>
<evidence type="ECO:0000256" key="1">
    <source>
        <dbReference type="SAM" id="MobiDB-lite"/>
    </source>
</evidence>
<gene>
    <name evidence="3" type="ORF">Ami3637_08885</name>
</gene>
<sequence length="135" mass="14712">MKHRKRNFLLSLVLCMALLLGQVMPAVWSYAESDITVQAGETEKIQLNEAKGTDSSIDITESEKQDMNEGTNSETDTKDGSVTQDNESKVDSDKNEKFTVEESLKENTETTGSSIDTTATTGSAVGEDKKQQTAV</sequence>
<organism evidence="3 4">
    <name type="scientific">Aminipila terrae</name>
    <dbReference type="NCBI Taxonomy" id="2697030"/>
    <lineage>
        <taxon>Bacteria</taxon>
        <taxon>Bacillati</taxon>
        <taxon>Bacillota</taxon>
        <taxon>Clostridia</taxon>
        <taxon>Peptostreptococcales</taxon>
        <taxon>Anaerovoracaceae</taxon>
        <taxon>Aminipila</taxon>
    </lineage>
</organism>
<feature type="signal peptide" evidence="2">
    <location>
        <begin position="1"/>
        <end position="25"/>
    </location>
</feature>
<dbReference type="EMBL" id="CP047591">
    <property type="protein sequence ID" value="QHI72494.1"/>
    <property type="molecule type" value="Genomic_DNA"/>
</dbReference>
<feature type="compositionally biased region" description="Low complexity" evidence="1">
    <location>
        <begin position="109"/>
        <end position="124"/>
    </location>
</feature>
<dbReference type="KEGG" id="amic:Ami3637_08885"/>
<accession>A0A6P1MIQ6</accession>
<feature type="compositionally biased region" description="Basic and acidic residues" evidence="1">
    <location>
        <begin position="126"/>
        <end position="135"/>
    </location>
</feature>
<proteinExistence type="predicted"/>
<keyword evidence="2" id="KW-0732">Signal</keyword>
<dbReference type="AlphaFoldDB" id="A0A6P1MIQ6"/>
<feature type="compositionally biased region" description="Basic and acidic residues" evidence="1">
    <location>
        <begin position="86"/>
        <end position="108"/>
    </location>
</feature>
<feature type="chain" id="PRO_5039136835" evidence="2">
    <location>
        <begin position="26"/>
        <end position="135"/>
    </location>
</feature>
<dbReference type="Proteomes" id="UP000463883">
    <property type="component" value="Chromosome"/>
</dbReference>
<name>A0A6P1MIQ6_9FIRM</name>
<keyword evidence="4" id="KW-1185">Reference proteome</keyword>
<reference evidence="3 4" key="1">
    <citation type="submission" date="2020-01" db="EMBL/GenBank/DDBJ databases">
        <title>Genomic analysis of Aminipila sp. CBA3637.</title>
        <authorList>
            <person name="Kim Y.B."/>
            <person name="Roh S.W."/>
        </authorList>
    </citation>
    <scope>NUCLEOTIDE SEQUENCE [LARGE SCALE GENOMIC DNA]</scope>
    <source>
        <strain evidence="3 4">CBA3637</strain>
    </source>
</reference>